<sequence length="175" mass="19297">MTFAEAVRRCLKRYATFSGRARRPEYWWFFLFVMLGGIVASLIDGALFGFGSADEPETQIVSPLWSLAMFLPLLAAGWRRMHDTGRPGWYLLIPMLISLAVLFLLGFEMAAFLAMGSPETIGPGLGAGLALVAVLLVAQLVASLLILWWLTRPTQKGRNEYGPEPPVRPKGDARA</sequence>
<dbReference type="RefSeq" id="WP_113290082.1">
    <property type="nucleotide sequence ID" value="NZ_QNTQ01000013.1"/>
</dbReference>
<dbReference type="PANTHER" id="PTHR34980:SF2">
    <property type="entry name" value="INNER MEMBRANE PROTEIN YHAH-RELATED"/>
    <property type="match status" value="1"/>
</dbReference>
<keyword evidence="1" id="KW-1133">Transmembrane helix</keyword>
<keyword evidence="3" id="KW-1185">Reference proteome</keyword>
<keyword evidence="1" id="KW-0812">Transmembrane</keyword>
<dbReference type="GO" id="GO:0005886">
    <property type="term" value="C:plasma membrane"/>
    <property type="evidence" value="ECO:0007669"/>
    <property type="project" value="TreeGrafter"/>
</dbReference>
<dbReference type="AlphaFoldDB" id="A0A365U858"/>
<gene>
    <name evidence="2" type="ORF">DRV85_13945</name>
</gene>
<feature type="transmembrane region" description="Helical" evidence="1">
    <location>
        <begin position="26"/>
        <end position="48"/>
    </location>
</feature>
<reference evidence="2 3" key="1">
    <citation type="submission" date="2018-07" db="EMBL/GenBank/DDBJ databases">
        <title>Rhodosalinus sp. strain E84T genomic sequence and assembly.</title>
        <authorList>
            <person name="Liu Z.-W."/>
            <person name="Lu D.-C."/>
        </authorList>
    </citation>
    <scope>NUCLEOTIDE SEQUENCE [LARGE SCALE GENOMIC DNA]</scope>
    <source>
        <strain evidence="2 3">E84</strain>
    </source>
</reference>
<dbReference type="EMBL" id="QNTQ01000013">
    <property type="protein sequence ID" value="RBI84103.1"/>
    <property type="molecule type" value="Genomic_DNA"/>
</dbReference>
<keyword evidence="1" id="KW-0472">Membrane</keyword>
<dbReference type="Pfam" id="PF05656">
    <property type="entry name" value="DUF805"/>
    <property type="match status" value="1"/>
</dbReference>
<feature type="transmembrane region" description="Helical" evidence="1">
    <location>
        <begin position="60"/>
        <end position="78"/>
    </location>
</feature>
<dbReference type="InterPro" id="IPR008523">
    <property type="entry name" value="DUF805"/>
</dbReference>
<accession>A0A365U858</accession>
<proteinExistence type="predicted"/>
<dbReference type="PANTHER" id="PTHR34980">
    <property type="entry name" value="INNER MEMBRANE PROTEIN-RELATED-RELATED"/>
    <property type="match status" value="1"/>
</dbReference>
<protein>
    <submittedName>
        <fullName evidence="2">DUF805 domain-containing protein</fullName>
    </submittedName>
</protein>
<evidence type="ECO:0000256" key="1">
    <source>
        <dbReference type="SAM" id="Phobius"/>
    </source>
</evidence>
<organism evidence="2 3">
    <name type="scientific">Rhodosalinus halophilus</name>
    <dbReference type="NCBI Taxonomy" id="2259333"/>
    <lineage>
        <taxon>Bacteria</taxon>
        <taxon>Pseudomonadati</taxon>
        <taxon>Pseudomonadota</taxon>
        <taxon>Alphaproteobacteria</taxon>
        <taxon>Rhodobacterales</taxon>
        <taxon>Paracoccaceae</taxon>
        <taxon>Rhodosalinus</taxon>
    </lineage>
</organism>
<dbReference type="Proteomes" id="UP000253370">
    <property type="component" value="Unassembled WGS sequence"/>
</dbReference>
<name>A0A365U858_9RHOB</name>
<feature type="transmembrane region" description="Helical" evidence="1">
    <location>
        <begin position="127"/>
        <end position="150"/>
    </location>
</feature>
<evidence type="ECO:0000313" key="2">
    <source>
        <dbReference type="EMBL" id="RBI84103.1"/>
    </source>
</evidence>
<dbReference type="OrthoDB" id="9812349at2"/>
<evidence type="ECO:0000313" key="3">
    <source>
        <dbReference type="Proteomes" id="UP000253370"/>
    </source>
</evidence>
<comment type="caution">
    <text evidence="2">The sequence shown here is derived from an EMBL/GenBank/DDBJ whole genome shotgun (WGS) entry which is preliminary data.</text>
</comment>
<feature type="transmembrane region" description="Helical" evidence="1">
    <location>
        <begin position="90"/>
        <end position="115"/>
    </location>
</feature>